<accession>A0A6G1GQ27</accession>
<evidence type="ECO:0008006" key="3">
    <source>
        <dbReference type="Google" id="ProtNLM"/>
    </source>
</evidence>
<evidence type="ECO:0000313" key="1">
    <source>
        <dbReference type="EMBL" id="KAF1983045.1"/>
    </source>
</evidence>
<proteinExistence type="predicted"/>
<sequence length="152" mass="16496">MDSTTTTPSSTATLICTRCNRQLVSQAHFDNHACTTFPCLHQLALMGLFSNRGNDDERPSADSQRTRCPNGCHFFAKDGQISQCEVDLSQILDEEADVAEAASRAQKVEDDGSEQGLMAQLATAAGMATGTKGVYTFLDTERFGLKDRHCDA</sequence>
<evidence type="ECO:0000313" key="2">
    <source>
        <dbReference type="Proteomes" id="UP000800041"/>
    </source>
</evidence>
<keyword evidence="2" id="KW-1185">Reference proteome</keyword>
<dbReference type="AlphaFoldDB" id="A0A6G1GQ27"/>
<name>A0A6G1GQ27_9PEZI</name>
<organism evidence="1 2">
    <name type="scientific">Aulographum hederae CBS 113979</name>
    <dbReference type="NCBI Taxonomy" id="1176131"/>
    <lineage>
        <taxon>Eukaryota</taxon>
        <taxon>Fungi</taxon>
        <taxon>Dikarya</taxon>
        <taxon>Ascomycota</taxon>
        <taxon>Pezizomycotina</taxon>
        <taxon>Dothideomycetes</taxon>
        <taxon>Pleosporomycetidae</taxon>
        <taxon>Aulographales</taxon>
        <taxon>Aulographaceae</taxon>
    </lineage>
</organism>
<gene>
    <name evidence="1" type="ORF">K402DRAFT_407169</name>
</gene>
<reference evidence="1" key="1">
    <citation type="journal article" date="2020" name="Stud. Mycol.">
        <title>101 Dothideomycetes genomes: a test case for predicting lifestyles and emergence of pathogens.</title>
        <authorList>
            <person name="Haridas S."/>
            <person name="Albert R."/>
            <person name="Binder M."/>
            <person name="Bloem J."/>
            <person name="Labutti K."/>
            <person name="Salamov A."/>
            <person name="Andreopoulos B."/>
            <person name="Baker S."/>
            <person name="Barry K."/>
            <person name="Bills G."/>
            <person name="Bluhm B."/>
            <person name="Cannon C."/>
            <person name="Castanera R."/>
            <person name="Culley D."/>
            <person name="Daum C."/>
            <person name="Ezra D."/>
            <person name="Gonzalez J."/>
            <person name="Henrissat B."/>
            <person name="Kuo A."/>
            <person name="Liang C."/>
            <person name="Lipzen A."/>
            <person name="Lutzoni F."/>
            <person name="Magnuson J."/>
            <person name="Mondo S."/>
            <person name="Nolan M."/>
            <person name="Ohm R."/>
            <person name="Pangilinan J."/>
            <person name="Park H.-J."/>
            <person name="Ramirez L."/>
            <person name="Alfaro M."/>
            <person name="Sun H."/>
            <person name="Tritt A."/>
            <person name="Yoshinaga Y."/>
            <person name="Zwiers L.-H."/>
            <person name="Turgeon B."/>
            <person name="Goodwin S."/>
            <person name="Spatafora J."/>
            <person name="Crous P."/>
            <person name="Grigoriev I."/>
        </authorList>
    </citation>
    <scope>NUCLEOTIDE SEQUENCE</scope>
    <source>
        <strain evidence="1">CBS 113979</strain>
    </source>
</reference>
<protein>
    <recommendedName>
        <fullName evidence="3">C2H2-type domain-containing protein</fullName>
    </recommendedName>
</protein>
<dbReference type="EMBL" id="ML977178">
    <property type="protein sequence ID" value="KAF1983045.1"/>
    <property type="molecule type" value="Genomic_DNA"/>
</dbReference>
<dbReference type="Proteomes" id="UP000800041">
    <property type="component" value="Unassembled WGS sequence"/>
</dbReference>